<dbReference type="EMBL" id="CM055109">
    <property type="protein sequence ID" value="KAJ7524151.1"/>
    <property type="molecule type" value="Genomic_DNA"/>
</dbReference>
<dbReference type="Proteomes" id="UP001162992">
    <property type="component" value="Chromosome 18"/>
</dbReference>
<gene>
    <name evidence="1" type="ORF">O6H91_18G080000</name>
</gene>
<proteinExistence type="predicted"/>
<sequence length="323" mass="36368">MFLQDLSDQVNTSISHSFKMESNGPQPLEIDLPVEQTNRSVSVRMPKWSMHESLMLIAAKKSQEEDKLLSSRSKLVSADMKWEAVSAFCGSHGVLRSRVQCKKRWNLLHCEYKRICDYNKKNGAESYWMMPSNRRKELDLPVNFDSSIFNAMDAFYKNKAGGVPAVRMDAAQAPSSPERRSESGIRGAANVEPPHETPSSPNSGEADHQAPFTSAECRKKRRESVGAEELTPAVQLALALENNARAMQNLIAKSIHVQRDQFTKALSAQAEAHKEQLEIQKLRMEARKYEAKLDRRQRKQQTDMVVNVLGKLADAVSKLADKL</sequence>
<name>A0ACC2B337_DIPCM</name>
<keyword evidence="2" id="KW-1185">Reference proteome</keyword>
<organism evidence="1 2">
    <name type="scientific">Diphasiastrum complanatum</name>
    <name type="common">Issler's clubmoss</name>
    <name type="synonym">Lycopodium complanatum</name>
    <dbReference type="NCBI Taxonomy" id="34168"/>
    <lineage>
        <taxon>Eukaryota</taxon>
        <taxon>Viridiplantae</taxon>
        <taxon>Streptophyta</taxon>
        <taxon>Embryophyta</taxon>
        <taxon>Tracheophyta</taxon>
        <taxon>Lycopodiopsida</taxon>
        <taxon>Lycopodiales</taxon>
        <taxon>Lycopodiaceae</taxon>
        <taxon>Lycopodioideae</taxon>
        <taxon>Diphasiastrum</taxon>
    </lineage>
</organism>
<evidence type="ECO:0000313" key="1">
    <source>
        <dbReference type="EMBL" id="KAJ7524151.1"/>
    </source>
</evidence>
<reference evidence="2" key="1">
    <citation type="journal article" date="2024" name="Proc. Natl. Acad. Sci. U.S.A.">
        <title>Extraordinary preservation of gene collinearity over three hundred million years revealed in homosporous lycophytes.</title>
        <authorList>
            <person name="Li C."/>
            <person name="Wickell D."/>
            <person name="Kuo L.Y."/>
            <person name="Chen X."/>
            <person name="Nie B."/>
            <person name="Liao X."/>
            <person name="Peng D."/>
            <person name="Ji J."/>
            <person name="Jenkins J."/>
            <person name="Williams M."/>
            <person name="Shu S."/>
            <person name="Plott C."/>
            <person name="Barry K."/>
            <person name="Rajasekar S."/>
            <person name="Grimwood J."/>
            <person name="Han X."/>
            <person name="Sun S."/>
            <person name="Hou Z."/>
            <person name="He W."/>
            <person name="Dai G."/>
            <person name="Sun C."/>
            <person name="Schmutz J."/>
            <person name="Leebens-Mack J.H."/>
            <person name="Li F.W."/>
            <person name="Wang L."/>
        </authorList>
    </citation>
    <scope>NUCLEOTIDE SEQUENCE [LARGE SCALE GENOMIC DNA]</scope>
    <source>
        <strain evidence="2">cv. PW_Plant_1</strain>
    </source>
</reference>
<evidence type="ECO:0000313" key="2">
    <source>
        <dbReference type="Proteomes" id="UP001162992"/>
    </source>
</evidence>
<comment type="caution">
    <text evidence="1">The sequence shown here is derived from an EMBL/GenBank/DDBJ whole genome shotgun (WGS) entry which is preliminary data.</text>
</comment>
<accession>A0ACC2B337</accession>
<protein>
    <submittedName>
        <fullName evidence="1">Uncharacterized protein</fullName>
    </submittedName>
</protein>